<keyword evidence="3" id="KW-0808">Transferase</keyword>
<dbReference type="Pfam" id="PF01757">
    <property type="entry name" value="Acyl_transf_3"/>
    <property type="match status" value="1"/>
</dbReference>
<feature type="domain" description="Acyltransferase 3" evidence="2">
    <location>
        <begin position="29"/>
        <end position="378"/>
    </location>
</feature>
<dbReference type="GO" id="GO:0016747">
    <property type="term" value="F:acyltransferase activity, transferring groups other than amino-acyl groups"/>
    <property type="evidence" value="ECO:0007669"/>
    <property type="project" value="InterPro"/>
</dbReference>
<dbReference type="AlphaFoldDB" id="A0A6N8FCL5"/>
<feature type="transmembrane region" description="Helical" evidence="1">
    <location>
        <begin position="177"/>
        <end position="196"/>
    </location>
</feature>
<dbReference type="RefSeq" id="WP_155695882.1">
    <property type="nucleotide sequence ID" value="NZ_WOCD01000003.1"/>
</dbReference>
<keyword evidence="1" id="KW-1133">Transmembrane helix</keyword>
<name>A0A6N8FCL5_9GAMM</name>
<dbReference type="PANTHER" id="PTHR36927:SF3">
    <property type="entry name" value="GLUCANS BIOSYNTHESIS PROTEIN C"/>
    <property type="match status" value="1"/>
</dbReference>
<feature type="transmembrane region" description="Helical" evidence="1">
    <location>
        <begin position="232"/>
        <end position="251"/>
    </location>
</feature>
<dbReference type="Proteomes" id="UP000439994">
    <property type="component" value="Unassembled WGS sequence"/>
</dbReference>
<feature type="transmembrane region" description="Helical" evidence="1">
    <location>
        <begin position="334"/>
        <end position="353"/>
    </location>
</feature>
<organism evidence="3 4">
    <name type="scientific">Psychrosphaera haliotis</name>
    <dbReference type="NCBI Taxonomy" id="555083"/>
    <lineage>
        <taxon>Bacteria</taxon>
        <taxon>Pseudomonadati</taxon>
        <taxon>Pseudomonadota</taxon>
        <taxon>Gammaproteobacteria</taxon>
        <taxon>Alteromonadales</taxon>
        <taxon>Pseudoalteromonadaceae</taxon>
        <taxon>Psychrosphaera</taxon>
    </lineage>
</organism>
<dbReference type="InterPro" id="IPR050623">
    <property type="entry name" value="Glucan_succinyl_AcylTrfase"/>
</dbReference>
<proteinExistence type="predicted"/>
<evidence type="ECO:0000313" key="4">
    <source>
        <dbReference type="Proteomes" id="UP000439994"/>
    </source>
</evidence>
<dbReference type="PANTHER" id="PTHR36927">
    <property type="entry name" value="BLR4337 PROTEIN"/>
    <property type="match status" value="1"/>
</dbReference>
<keyword evidence="4" id="KW-1185">Reference proteome</keyword>
<feature type="transmembrane region" description="Helical" evidence="1">
    <location>
        <begin position="32"/>
        <end position="51"/>
    </location>
</feature>
<protein>
    <submittedName>
        <fullName evidence="3">Acyltransferase family protein</fullName>
    </submittedName>
</protein>
<evidence type="ECO:0000313" key="3">
    <source>
        <dbReference type="EMBL" id="MUH72730.1"/>
    </source>
</evidence>
<dbReference type="OrthoDB" id="9809782at2"/>
<keyword evidence="3" id="KW-0012">Acyltransferase</keyword>
<keyword evidence="1" id="KW-0472">Membrane</keyword>
<reference evidence="3 4" key="1">
    <citation type="submission" date="2019-11" db="EMBL/GenBank/DDBJ databases">
        <title>P. haliotis isolates from Z. marina roots.</title>
        <authorList>
            <person name="Cohen M."/>
            <person name="Jospin G."/>
            <person name="Eisen J.A."/>
            <person name="Coil D.A."/>
        </authorList>
    </citation>
    <scope>NUCLEOTIDE SEQUENCE [LARGE SCALE GENOMIC DNA]</scope>
    <source>
        <strain evidence="3 4">UCD-MCMsp1aY</strain>
    </source>
</reference>
<feature type="transmembrane region" description="Helical" evidence="1">
    <location>
        <begin position="263"/>
        <end position="283"/>
    </location>
</feature>
<feature type="transmembrane region" description="Helical" evidence="1">
    <location>
        <begin position="107"/>
        <end position="128"/>
    </location>
</feature>
<evidence type="ECO:0000256" key="1">
    <source>
        <dbReference type="SAM" id="Phobius"/>
    </source>
</evidence>
<feature type="transmembrane region" description="Helical" evidence="1">
    <location>
        <begin position="208"/>
        <end position="226"/>
    </location>
</feature>
<gene>
    <name evidence="3" type="ORF">GNP35_09650</name>
</gene>
<sequence length="427" mass="49592">MITSINNLTKFIKYYFVPNRVDLLTRRFDLDWLRVGVFGLLIFFHIGMLYVENWGYHYKSQYQWQGLEMAMLLVSPWRMAILWLISGIAIRFLLVKVSIRRFIFLRSIRLLLPLLFGILVVVPPQLYVEMTQKAGLEMSYWQFMLEFFSADTTLFNDFQAGIWPHIDVNHLWYLRSLWQYSLALVCLLPILNARWLEQLFAWVLRQHCVVAIAVMTLPIFLLQTFWDPDQVRYPLGFTFMLYGYVIGWSPLFWQRIKAGLPQLLIITPLVLISFVCFYQLMWLPYGDTSHPALQTLGLVSYSLSRVLGALTLLSLAYTYMNVKSDKLNYWSEGVYTFYILHQSILIVAAYWLSSFDLGFLGAVFEPIAVIVMTIAGCLGSYEVIRRSSLLRPLFGMKQAVAYSENTRTLGYVSASVLILPLALTLLL</sequence>
<feature type="transmembrane region" description="Helical" evidence="1">
    <location>
        <begin position="303"/>
        <end position="322"/>
    </location>
</feature>
<feature type="transmembrane region" description="Helical" evidence="1">
    <location>
        <begin position="359"/>
        <end position="384"/>
    </location>
</feature>
<dbReference type="EMBL" id="WOCD01000003">
    <property type="protein sequence ID" value="MUH72730.1"/>
    <property type="molecule type" value="Genomic_DNA"/>
</dbReference>
<accession>A0A6N8FCL5</accession>
<feature type="transmembrane region" description="Helical" evidence="1">
    <location>
        <begin position="71"/>
        <end position="95"/>
    </location>
</feature>
<comment type="caution">
    <text evidence="3">The sequence shown here is derived from an EMBL/GenBank/DDBJ whole genome shotgun (WGS) entry which is preliminary data.</text>
</comment>
<dbReference type="InterPro" id="IPR002656">
    <property type="entry name" value="Acyl_transf_3_dom"/>
</dbReference>
<keyword evidence="1" id="KW-0812">Transmembrane</keyword>
<feature type="transmembrane region" description="Helical" evidence="1">
    <location>
        <begin position="405"/>
        <end position="426"/>
    </location>
</feature>
<evidence type="ECO:0000259" key="2">
    <source>
        <dbReference type="Pfam" id="PF01757"/>
    </source>
</evidence>